<evidence type="ECO:0000313" key="3">
    <source>
        <dbReference type="Proteomes" id="UP000276133"/>
    </source>
</evidence>
<dbReference type="Proteomes" id="UP000276133">
    <property type="component" value="Unassembled WGS sequence"/>
</dbReference>
<comment type="caution">
    <text evidence="2">The sequence shown here is derived from an EMBL/GenBank/DDBJ whole genome shotgun (WGS) entry which is preliminary data.</text>
</comment>
<protein>
    <submittedName>
        <fullName evidence="2">Uncharacterized protein</fullName>
    </submittedName>
</protein>
<reference evidence="2 3" key="1">
    <citation type="journal article" date="2018" name="Sci. Rep.">
        <title>Genomic signatures of local adaptation to the degree of environmental predictability in rotifers.</title>
        <authorList>
            <person name="Franch-Gras L."/>
            <person name="Hahn C."/>
            <person name="Garcia-Roger E.M."/>
            <person name="Carmona M.J."/>
            <person name="Serra M."/>
            <person name="Gomez A."/>
        </authorList>
    </citation>
    <scope>NUCLEOTIDE SEQUENCE [LARGE SCALE GENOMIC DNA]</scope>
    <source>
        <strain evidence="2">HYR1</strain>
    </source>
</reference>
<evidence type="ECO:0000256" key="1">
    <source>
        <dbReference type="SAM" id="MobiDB-lite"/>
    </source>
</evidence>
<feature type="compositionally biased region" description="Low complexity" evidence="1">
    <location>
        <begin position="123"/>
        <end position="143"/>
    </location>
</feature>
<name>A0A3M7S0X0_BRAPC</name>
<feature type="region of interest" description="Disordered" evidence="1">
    <location>
        <begin position="123"/>
        <end position="151"/>
    </location>
</feature>
<proteinExistence type="predicted"/>
<dbReference type="EMBL" id="REGN01002264">
    <property type="protein sequence ID" value="RNA29217.1"/>
    <property type="molecule type" value="Genomic_DNA"/>
</dbReference>
<sequence length="280" mass="28960">MSAIQPPTASKAQLPTASTLQKQLNFPTASTLIKSFDDHVNGKFGSSLNAQQPALSLNAALAAPAASAAPALTSKAQLPTSSKAQLPTASTLQKQFNFPTASTLIKSFDDHVAGKFDSSLLNAQQQSDASPAAPAASVAPAQPGNFQLPTSSSLERQFNLPTSSGLFKKFNDQSGSQFGSNFNAQQPALSFSAAAPAAPSTGAVPPPDCPCHLKKLLNKAPALSAAPAQADFSAQFSEANFGNNQSFGNFDLNSFSNNNQLPQSFGGNFNFGSNNFGSLF</sequence>
<dbReference type="AlphaFoldDB" id="A0A3M7S0X0"/>
<evidence type="ECO:0000313" key="2">
    <source>
        <dbReference type="EMBL" id="RNA29217.1"/>
    </source>
</evidence>
<gene>
    <name evidence="2" type="ORF">BpHYR1_044947</name>
</gene>
<organism evidence="2 3">
    <name type="scientific">Brachionus plicatilis</name>
    <name type="common">Marine rotifer</name>
    <name type="synonym">Brachionus muelleri</name>
    <dbReference type="NCBI Taxonomy" id="10195"/>
    <lineage>
        <taxon>Eukaryota</taxon>
        <taxon>Metazoa</taxon>
        <taxon>Spiralia</taxon>
        <taxon>Gnathifera</taxon>
        <taxon>Rotifera</taxon>
        <taxon>Eurotatoria</taxon>
        <taxon>Monogononta</taxon>
        <taxon>Pseudotrocha</taxon>
        <taxon>Ploima</taxon>
        <taxon>Brachionidae</taxon>
        <taxon>Brachionus</taxon>
    </lineage>
</organism>
<accession>A0A3M7S0X0</accession>
<keyword evidence="3" id="KW-1185">Reference proteome</keyword>